<evidence type="ECO:0000313" key="2">
    <source>
        <dbReference type="Proteomes" id="UP000032452"/>
    </source>
</evidence>
<accession>A0A0D8ZTP0</accession>
<reference evidence="1 2" key="1">
    <citation type="submission" date="2015-02" db="EMBL/GenBank/DDBJ databases">
        <title>Draft genome of a novel marine cyanobacterium (Chroococcales) isolated from South Atlantic Ocean.</title>
        <authorList>
            <person name="Rigonato J."/>
            <person name="Alvarenga D.O."/>
            <person name="Branco L.H."/>
            <person name="Varani A.M."/>
            <person name="Brandini F.P."/>
            <person name="Fiore M.F."/>
        </authorList>
    </citation>
    <scope>NUCLEOTIDE SEQUENCE [LARGE SCALE GENOMIC DNA]</scope>
    <source>
        <strain evidence="1 2">CENA595</strain>
    </source>
</reference>
<organism evidence="1 2">
    <name type="scientific">Aliterella atlantica CENA595</name>
    <dbReference type="NCBI Taxonomy" id="1618023"/>
    <lineage>
        <taxon>Bacteria</taxon>
        <taxon>Bacillati</taxon>
        <taxon>Cyanobacteriota</taxon>
        <taxon>Cyanophyceae</taxon>
        <taxon>Chroococcidiopsidales</taxon>
        <taxon>Aliterellaceae</taxon>
        <taxon>Aliterella</taxon>
    </lineage>
</organism>
<comment type="caution">
    <text evidence="1">The sequence shown here is derived from an EMBL/GenBank/DDBJ whole genome shotgun (WGS) entry which is preliminary data.</text>
</comment>
<evidence type="ECO:0000313" key="1">
    <source>
        <dbReference type="EMBL" id="KJH70611.1"/>
    </source>
</evidence>
<dbReference type="Proteomes" id="UP000032452">
    <property type="component" value="Unassembled WGS sequence"/>
</dbReference>
<protein>
    <submittedName>
        <fullName evidence="1">Uncharacterized protein</fullName>
    </submittedName>
</protein>
<sequence length="91" mass="10259">MAILELFVSEFTNNLSDTVYDAATDSSSLRSLRFAYCYSARDGTPSNAPYRYLATPYLEVAIAALAQTIDEMRKKFSRDFNLQRNLLVGAF</sequence>
<proteinExistence type="predicted"/>
<dbReference type="AlphaFoldDB" id="A0A0D8ZTP0"/>
<name>A0A0D8ZTP0_9CYAN</name>
<dbReference type="EMBL" id="JYON01000020">
    <property type="protein sequence ID" value="KJH70611.1"/>
    <property type="molecule type" value="Genomic_DNA"/>
</dbReference>
<keyword evidence="2" id="KW-1185">Reference proteome</keyword>
<dbReference type="RefSeq" id="WP_045055885.1">
    <property type="nucleotide sequence ID" value="NZ_CAWMDP010000007.1"/>
</dbReference>
<gene>
    <name evidence="1" type="ORF">UH38_17025</name>
</gene>